<dbReference type="PANTHER" id="PTHR43155">
    <property type="entry name" value="CYCLIC DI-GMP PHOSPHODIESTERASE PA4108-RELATED"/>
    <property type="match status" value="1"/>
</dbReference>
<comment type="caution">
    <text evidence="2">The sequence shown here is derived from an EMBL/GenBank/DDBJ whole genome shotgun (WGS) entry which is preliminary data.</text>
</comment>
<dbReference type="Gene3D" id="1.10.3210.10">
    <property type="entry name" value="Hypothetical protein af1432"/>
    <property type="match status" value="1"/>
</dbReference>
<protein>
    <submittedName>
        <fullName evidence="2">HD-GYP domain-containing protein</fullName>
    </submittedName>
</protein>
<sequence>MRLVKVDKLENDMKLAKPIYNKNQCLLTAGQKNLNQYKEKFNELGINYLYIKDEFSYDIELKDSVSQQVREKGIRLTNQIYSNLLDDQEIDNQDIRNLKAYVNDMIDEILANNKIMINMIDIKNKDNYTFAHSVNVTVLSVLLGNKIGLNRLQLEKLALGSICHDLGKSGIPEEILKKPGKLTEEEYNIIQEHPRLGFERLRNLSEITPTSLAIVLGHHEKLDGSGYPRGIEADDIHLFPRITAIADVYDALSSDRIYRERWPIDKTLSLIYNERGVHFDPELVDKFITIMPFYPNGCKVKLNDGRRAVVVSQNKNKPSRPNIRILDKSKKWQEKIDLSATKELKIQQEII</sequence>
<organism evidence="2 3">
    <name type="scientific">Halonatronomonas betaini</name>
    <dbReference type="NCBI Taxonomy" id="2778430"/>
    <lineage>
        <taxon>Bacteria</taxon>
        <taxon>Bacillati</taxon>
        <taxon>Bacillota</taxon>
        <taxon>Clostridia</taxon>
        <taxon>Halanaerobiales</taxon>
        <taxon>Halarsenatibacteraceae</taxon>
        <taxon>Halonatronomonas</taxon>
    </lineage>
</organism>
<name>A0A931ASF6_9FIRM</name>
<feature type="domain" description="HD-GYP" evidence="1">
    <location>
        <begin position="107"/>
        <end position="303"/>
    </location>
</feature>
<dbReference type="AlphaFoldDB" id="A0A931ASF6"/>
<dbReference type="InterPro" id="IPR037522">
    <property type="entry name" value="HD_GYP_dom"/>
</dbReference>
<evidence type="ECO:0000313" key="3">
    <source>
        <dbReference type="Proteomes" id="UP000621436"/>
    </source>
</evidence>
<dbReference type="PROSITE" id="PS51832">
    <property type="entry name" value="HD_GYP"/>
    <property type="match status" value="1"/>
</dbReference>
<gene>
    <name evidence="2" type="ORF">I0Q91_01660</name>
</gene>
<accession>A0A931ASF6</accession>
<dbReference type="Pfam" id="PF13487">
    <property type="entry name" value="HD_5"/>
    <property type="match status" value="1"/>
</dbReference>
<dbReference type="CDD" id="cd00077">
    <property type="entry name" value="HDc"/>
    <property type="match status" value="1"/>
</dbReference>
<dbReference type="EMBL" id="JADPIE010000001">
    <property type="protein sequence ID" value="MBF8435774.1"/>
    <property type="molecule type" value="Genomic_DNA"/>
</dbReference>
<dbReference type="SMART" id="SM00471">
    <property type="entry name" value="HDc"/>
    <property type="match status" value="1"/>
</dbReference>
<keyword evidence="3" id="KW-1185">Reference proteome</keyword>
<dbReference type="SUPFAM" id="SSF109604">
    <property type="entry name" value="HD-domain/PDEase-like"/>
    <property type="match status" value="1"/>
</dbReference>
<proteinExistence type="predicted"/>
<evidence type="ECO:0000259" key="1">
    <source>
        <dbReference type="PROSITE" id="PS51832"/>
    </source>
</evidence>
<reference evidence="2" key="1">
    <citation type="submission" date="2020-11" db="EMBL/GenBank/DDBJ databases">
        <title>Halonatronomonas betainensis gen. nov., sp. nov. a novel haloalkaliphilic representative of the family Halanaerobiacae capable of betaine degradation.</title>
        <authorList>
            <person name="Boltyanskaya Y."/>
            <person name="Kevbrin V."/>
            <person name="Detkova E."/>
            <person name="Grouzdev D.S."/>
            <person name="Koziaeva V."/>
            <person name="Zhilina T."/>
        </authorList>
    </citation>
    <scope>NUCLEOTIDE SEQUENCE</scope>
    <source>
        <strain evidence="2">Z-7014</strain>
    </source>
</reference>
<dbReference type="RefSeq" id="WP_270452448.1">
    <property type="nucleotide sequence ID" value="NZ_JADPIE010000001.1"/>
</dbReference>
<evidence type="ECO:0000313" key="2">
    <source>
        <dbReference type="EMBL" id="MBF8435774.1"/>
    </source>
</evidence>
<dbReference type="PANTHER" id="PTHR43155:SF2">
    <property type="entry name" value="CYCLIC DI-GMP PHOSPHODIESTERASE PA4108"/>
    <property type="match status" value="1"/>
</dbReference>
<dbReference type="InterPro" id="IPR003607">
    <property type="entry name" value="HD/PDEase_dom"/>
</dbReference>
<dbReference type="Proteomes" id="UP000621436">
    <property type="component" value="Unassembled WGS sequence"/>
</dbReference>